<dbReference type="GO" id="GO:0019239">
    <property type="term" value="F:deaminase activity"/>
    <property type="evidence" value="ECO:0007669"/>
    <property type="project" value="TreeGrafter"/>
</dbReference>
<dbReference type="EMBL" id="CP011299">
    <property type="protein sequence ID" value="ANF17110.1"/>
    <property type="molecule type" value="Genomic_DNA"/>
</dbReference>
<dbReference type="OrthoDB" id="9803101at2"/>
<dbReference type="InterPro" id="IPR035959">
    <property type="entry name" value="RutC-like_sf"/>
</dbReference>
<organism evidence="2 3">
    <name type="scientific">Buchnera aphidicola subsp. Schlechtendalia chinensis</name>
    <dbReference type="NCBI Taxonomy" id="118110"/>
    <lineage>
        <taxon>Bacteria</taxon>
        <taxon>Pseudomonadati</taxon>
        <taxon>Pseudomonadota</taxon>
        <taxon>Gammaproteobacteria</taxon>
        <taxon>Enterobacterales</taxon>
        <taxon>Erwiniaceae</taxon>
        <taxon>Buchnera</taxon>
    </lineage>
</organism>
<sequence length="128" mass="14768">MTVTTNLNENFDPIGPYKTSIQVENLIFISGQISKTFNKTQNNIIVQTKEILNNIKSILKNHNAKVKDIIKTTIFLTNLENLDSVNSIYKKFFMKYSNQFPTRSCIEVSKLPYNASIEIETIAYKKNR</sequence>
<dbReference type="CDD" id="cd00448">
    <property type="entry name" value="YjgF_YER057c_UK114_family"/>
    <property type="match status" value="1"/>
</dbReference>
<dbReference type="PATRIC" id="fig|118110.3.peg.343"/>
<dbReference type="AlphaFoldDB" id="A0A172WDP9"/>
<dbReference type="SUPFAM" id="SSF55298">
    <property type="entry name" value="YjgF-like"/>
    <property type="match status" value="1"/>
</dbReference>
<dbReference type="Proteomes" id="UP000077654">
    <property type="component" value="Chromosome"/>
</dbReference>
<dbReference type="NCBIfam" id="TIGR00004">
    <property type="entry name" value="Rid family detoxifying hydrolase"/>
    <property type="match status" value="1"/>
</dbReference>
<evidence type="ECO:0000313" key="3">
    <source>
        <dbReference type="Proteomes" id="UP000077654"/>
    </source>
</evidence>
<dbReference type="GO" id="GO:0005829">
    <property type="term" value="C:cytosol"/>
    <property type="evidence" value="ECO:0007669"/>
    <property type="project" value="TreeGrafter"/>
</dbReference>
<dbReference type="RefSeq" id="WP_075474232.1">
    <property type="nucleotide sequence ID" value="NZ_CP011299.1"/>
</dbReference>
<protein>
    <submittedName>
        <fullName evidence="2">RutC family protein BU371</fullName>
    </submittedName>
</protein>
<dbReference type="FunFam" id="3.30.1330.40:FF:000001">
    <property type="entry name" value="L-PSP family endoribonuclease"/>
    <property type="match status" value="1"/>
</dbReference>
<dbReference type="Gene3D" id="3.30.1330.40">
    <property type="entry name" value="RutC-like"/>
    <property type="match status" value="1"/>
</dbReference>
<dbReference type="PANTHER" id="PTHR11803:SF39">
    <property type="entry name" value="2-IMINOBUTANOATE_2-IMINOPROPANOATE DEAMINASE"/>
    <property type="match status" value="1"/>
</dbReference>
<dbReference type="PANTHER" id="PTHR11803">
    <property type="entry name" value="2-IMINOBUTANOATE/2-IMINOPROPANOATE DEAMINASE RIDA"/>
    <property type="match status" value="1"/>
</dbReference>
<evidence type="ECO:0000256" key="1">
    <source>
        <dbReference type="ARBA" id="ARBA00010552"/>
    </source>
</evidence>
<gene>
    <name evidence="2" type="ORF">XW81_01700</name>
</gene>
<dbReference type="InterPro" id="IPR006056">
    <property type="entry name" value="RidA"/>
</dbReference>
<accession>A0A172WDP9</accession>
<dbReference type="InterPro" id="IPR019897">
    <property type="entry name" value="RidA_CS"/>
</dbReference>
<comment type="similarity">
    <text evidence="1">Belongs to the RutC family.</text>
</comment>
<dbReference type="STRING" id="118110.XW81_01700"/>
<evidence type="ECO:0000313" key="2">
    <source>
        <dbReference type="EMBL" id="ANF17110.1"/>
    </source>
</evidence>
<dbReference type="InterPro" id="IPR006175">
    <property type="entry name" value="YjgF/YER057c/UK114"/>
</dbReference>
<dbReference type="Pfam" id="PF01042">
    <property type="entry name" value="Ribonuc_L-PSP"/>
    <property type="match status" value="1"/>
</dbReference>
<proteinExistence type="inferred from homology"/>
<keyword evidence="3" id="KW-1185">Reference proteome</keyword>
<name>A0A172WDP9_BUCSC</name>
<reference evidence="2 3" key="1">
    <citation type="submission" date="2015-04" db="EMBL/GenBank/DDBJ databases">
        <title>Buchnera aphidicola assembly.</title>
        <authorList>
            <person name="Zhang Y."/>
        </authorList>
    </citation>
    <scope>NUCLEOTIDE SEQUENCE [LARGE SCALE GENOMIC DNA]</scope>
    <source>
        <strain evidence="2 3">SC</strain>
    </source>
</reference>
<dbReference type="PROSITE" id="PS01094">
    <property type="entry name" value="UPF0076"/>
    <property type="match status" value="1"/>
</dbReference>